<name>A0ACC1S4Y4_9APHY</name>
<sequence length="312" mass="34377">MIVPYGRLRSFNSFPERTQAELILQDDLSVDHYGCSDNILDDERPSDCQDLIRPFVPENSNLTSSFHGGSIIGIEDTYTLEPSAEQPFDADDLSLFSDDVVQETLYQFVDGRLFEDSDPWAIMNSRLQSPSAESDRTGPGSRALETFEELAFADNRAGVGYNFLAAKTTFPRSLSPLSKDQQDGFMEQPQAISEDRISEAHSKDILDDTNASEAEHASSLDSPSSYKRRTAISAQPECETGHELSEILPKDLSRLVSSPLLIVEHADILNPRGSYNPENDVLHVEDQDLEQLAGAACSPIAGPSLFLNDDDG</sequence>
<comment type="caution">
    <text evidence="1">The sequence shown here is derived from an EMBL/GenBank/DDBJ whole genome shotgun (WGS) entry which is preliminary data.</text>
</comment>
<proteinExistence type="predicted"/>
<accession>A0ACC1S4Y4</accession>
<organism evidence="1 2">
    <name type="scientific">Phlebia brevispora</name>
    <dbReference type="NCBI Taxonomy" id="194682"/>
    <lineage>
        <taxon>Eukaryota</taxon>
        <taxon>Fungi</taxon>
        <taxon>Dikarya</taxon>
        <taxon>Basidiomycota</taxon>
        <taxon>Agaricomycotina</taxon>
        <taxon>Agaricomycetes</taxon>
        <taxon>Polyporales</taxon>
        <taxon>Meruliaceae</taxon>
        <taxon>Phlebia</taxon>
    </lineage>
</organism>
<keyword evidence="2" id="KW-1185">Reference proteome</keyword>
<dbReference type="Proteomes" id="UP001148662">
    <property type="component" value="Unassembled WGS sequence"/>
</dbReference>
<reference evidence="1" key="1">
    <citation type="submission" date="2022-07" db="EMBL/GenBank/DDBJ databases">
        <title>Genome Sequence of Phlebia brevispora.</title>
        <authorList>
            <person name="Buettner E."/>
        </authorList>
    </citation>
    <scope>NUCLEOTIDE SEQUENCE</scope>
    <source>
        <strain evidence="1">MPL23</strain>
    </source>
</reference>
<evidence type="ECO:0000313" key="1">
    <source>
        <dbReference type="EMBL" id="KAJ3532051.1"/>
    </source>
</evidence>
<protein>
    <submittedName>
        <fullName evidence="1">Uncharacterized protein</fullName>
    </submittedName>
</protein>
<gene>
    <name evidence="1" type="ORF">NM688_g7482</name>
</gene>
<evidence type="ECO:0000313" key="2">
    <source>
        <dbReference type="Proteomes" id="UP001148662"/>
    </source>
</evidence>
<dbReference type="EMBL" id="JANHOG010001758">
    <property type="protein sequence ID" value="KAJ3532051.1"/>
    <property type="molecule type" value="Genomic_DNA"/>
</dbReference>